<comment type="caution">
    <text evidence="1">The sequence shown here is derived from an EMBL/GenBank/DDBJ whole genome shotgun (WGS) entry which is preliminary data.</text>
</comment>
<dbReference type="AlphaFoldDB" id="A0AAE3GKZ2"/>
<sequence length="217" mass="23347">MTTCIVCERHDAGHRYACGPCAGRMRHQLRGIEVYAAVMAAAPGPMRRDVGRRSPGHTSTPPVRLDVVAALDRRSVTDVLGPDDDEDAPWSVPGTLAGIARYVAQQFGEVRVSRPDVTAEAGYLLAKIEACRMHRWVVYVAEDIRALHAQCRRLAGDQPPPVAGACLAPGCDGLVIPGSIPGAEAGQRVPGGRCNVCDRTYNWLELALISEREDVNA</sequence>
<name>A0AAE3GKZ2_9PSEU</name>
<dbReference type="Proteomes" id="UP001206128">
    <property type="component" value="Unassembled WGS sequence"/>
</dbReference>
<keyword evidence="2" id="KW-1185">Reference proteome</keyword>
<protein>
    <submittedName>
        <fullName evidence="1">Uncharacterized protein</fullName>
    </submittedName>
</protein>
<dbReference type="RefSeq" id="WP_253777753.1">
    <property type="nucleotide sequence ID" value="NZ_JAMTCK010000017.1"/>
</dbReference>
<reference evidence="1" key="1">
    <citation type="submission" date="2022-06" db="EMBL/GenBank/DDBJ databases">
        <title>Genomic Encyclopedia of Archaeal and Bacterial Type Strains, Phase II (KMG-II): from individual species to whole genera.</title>
        <authorList>
            <person name="Goeker M."/>
        </authorList>
    </citation>
    <scope>NUCLEOTIDE SEQUENCE</scope>
    <source>
        <strain evidence="1">DSM 43935</strain>
    </source>
</reference>
<dbReference type="EMBL" id="JAMTCK010000017">
    <property type="protein sequence ID" value="MCP2169194.1"/>
    <property type="molecule type" value="Genomic_DNA"/>
</dbReference>
<organism evidence="1 2">
    <name type="scientific">Goodfellowiella coeruleoviolacea</name>
    <dbReference type="NCBI Taxonomy" id="334858"/>
    <lineage>
        <taxon>Bacteria</taxon>
        <taxon>Bacillati</taxon>
        <taxon>Actinomycetota</taxon>
        <taxon>Actinomycetes</taxon>
        <taxon>Pseudonocardiales</taxon>
        <taxon>Pseudonocardiaceae</taxon>
        <taxon>Goodfellowiella</taxon>
    </lineage>
</organism>
<proteinExistence type="predicted"/>
<evidence type="ECO:0000313" key="1">
    <source>
        <dbReference type="EMBL" id="MCP2169194.1"/>
    </source>
</evidence>
<evidence type="ECO:0000313" key="2">
    <source>
        <dbReference type="Proteomes" id="UP001206128"/>
    </source>
</evidence>
<accession>A0AAE3GKZ2</accession>
<gene>
    <name evidence="1" type="ORF">LX83_006078</name>
</gene>